<evidence type="ECO:0000256" key="5">
    <source>
        <dbReference type="SAM" id="MobiDB-lite"/>
    </source>
</evidence>
<evidence type="ECO:0000259" key="6">
    <source>
        <dbReference type="PROSITE" id="PS50600"/>
    </source>
</evidence>
<feature type="region of interest" description="Disordered" evidence="5">
    <location>
        <begin position="34"/>
        <end position="130"/>
    </location>
</feature>
<dbReference type="InterPro" id="IPR038765">
    <property type="entry name" value="Papain-like_cys_pep_sf"/>
</dbReference>
<protein>
    <recommendedName>
        <fullName evidence="6">Ubiquitin-like protease family profile domain-containing protein</fullName>
    </recommendedName>
</protein>
<dbReference type="InterPro" id="IPR003653">
    <property type="entry name" value="Peptidase_C48_C"/>
</dbReference>
<reference evidence="7 8" key="1">
    <citation type="submission" date="2017-03" db="EMBL/GenBank/DDBJ databases">
        <title>WGS assembly of Porphyra umbilicalis.</title>
        <authorList>
            <person name="Brawley S.H."/>
            <person name="Blouin N.A."/>
            <person name="Ficko-Blean E."/>
            <person name="Wheeler G.L."/>
            <person name="Lohr M."/>
            <person name="Goodson H.V."/>
            <person name="Jenkins J.W."/>
            <person name="Blaby-Haas C.E."/>
            <person name="Helliwell K.E."/>
            <person name="Chan C."/>
            <person name="Marriage T."/>
            <person name="Bhattacharya D."/>
            <person name="Klein A.S."/>
            <person name="Badis Y."/>
            <person name="Brodie J."/>
            <person name="Cao Y."/>
            <person name="Collen J."/>
            <person name="Dittami S.M."/>
            <person name="Gachon C.M."/>
            <person name="Green B.R."/>
            <person name="Karpowicz S."/>
            <person name="Kim J.W."/>
            <person name="Kudahl U."/>
            <person name="Lin S."/>
            <person name="Michel G."/>
            <person name="Mittag M."/>
            <person name="Olson B.J."/>
            <person name="Pangilinan J."/>
            <person name="Peng Y."/>
            <person name="Qiu H."/>
            <person name="Shu S."/>
            <person name="Singer J.T."/>
            <person name="Smith A.G."/>
            <person name="Sprecher B.N."/>
            <person name="Wagner V."/>
            <person name="Wang W."/>
            <person name="Wang Z.-Y."/>
            <person name="Yan J."/>
            <person name="Yarish C."/>
            <person name="Zoeuner-Riek S."/>
            <person name="Zhuang Y."/>
            <person name="Zou Y."/>
            <person name="Lindquist E.A."/>
            <person name="Grimwood J."/>
            <person name="Barry K."/>
            <person name="Rokhsar D.S."/>
            <person name="Schmutz J."/>
            <person name="Stiller J.W."/>
            <person name="Grossman A.R."/>
            <person name="Prochnik S.E."/>
        </authorList>
    </citation>
    <scope>NUCLEOTIDE SEQUENCE [LARGE SCALE GENOMIC DNA]</scope>
    <source>
        <strain evidence="7">4086291</strain>
    </source>
</reference>
<sequence>MEEEDPPLFGPVVSSRFVGSDASLSVIGHALATAPSDQALGTLVRGPASGSGGRSVGHGWADRIASQDLPGGSEDEPDYLSTRQGRDGGRPEVTPSHSRQQHRRLERAARPSSTRGGTAGGYSHGDDGMEVDDAAHAVHGSPGVEVIPKRYRRAPGELSLTDQLEEALVPCLQRVVGLPSSSACGKDSARVTATITGDPSSRFRAIVLQDGTRRDESAILWVSSRGGLLCSCFSGTQNASFLSSSSRSAECMHTELVNRCLPVSGVEYARFRRRMRLTVDAADFAVPRQVGNNVVLFVLYRKVYSIVTFTGKYATCVAPGCRSFSRRCGHVAVARRVRANLSVSPVDPSDDEQAKVKPKSSSAGRRPQFLTSEDEDDGLEKLPSDTQRSTTDPPESTLSDRLMRNMMPCTSELELGSVWCRTADMQSVLASCSRRGDEDAVQDLNAMMGAFCAALRRQLVVDTRSTLVESRCGSCGQARGSRHAVTAEEAVVFTHHPTAPALRLTVGRWTCDAGACQRVVEYDGSDDGLFSFRRRNKQKQWMVFTRGIVDQLLSFIISSRSTYTAATRHLANTIACFRSRRQDVVKLGTAAARAIAIPPESARCPICGPNPAFIVIDAQSIGCTDTDNVHPLRPTENCPVLPIDASKLCILQNAALRVAVDKVLSSSKPLTPTQEQHLREWDATRTTNARPSVEAAAANVFFRSFPLGSSSPVDASDAVKDEVVVKDGVGDDASSGSSQAGDSDGASARARKAHRVERGDRGLEASLRQDEDGNLVLGKKGKRVKLPAETWRDRVGICAPNFASHARDDDGAWLCIRPFLKAMLAETATGMFQAHDEKAVALLADGLRLKGKETWRMMTRAADGVGFVSSFIGLFDDDLDGDKNFRVAVGTLLGHAVELEKVIDAEFAKEASSNRTKERQWVNMGYCSTWGGRPTASAFARWRASHPTYRDTDSDDPLVSYEFLASLPRVRPGISDSVAAERRRQYKGKKRHAADKEGDEDSCNKAFSVMAGLTQGVFNVVCPHVITLGFRVLFNAESVGEALSIVLERFPELPKVIFYDVACKIDKNAMRRVRPILRNHGVRCILDRPHSITHSCSPVYMPDQSLGATSGVATQAAEVSHSISVGNRTSLAYMAPDTYMVHRMLQVAHMNLRKLAKLFSGKPRAENDHIPLASFFHRRISHSCQRGPSCGCDGRGAVTPLPADDVAPAVDVDRAQPLRPLRDQDGVDAPPAAGQVCLRRQGGDGVVREHPRQDPQPAVGRYIEVPAWLRACVTRSSGPNCRPLSKEEKLLVASLTAEQDGDEVVRPRNRANIDLSVADFALLRGDNWLNDKIMNSFFKLINYHDDQMRASVGGASEAADAAGSTWRRTRCLNTYFYNRMFSPRMGRDFRSVRSWVRTVGLDLAAVDMIVVPLNLGRVHWVLVVIDVADRVFKYCDSFLDGDKTGAVPHLRAWLKDEVHHQLGQDAADAMHIDDWPLVENEDLPEQFDGSSCGVFALAAAECFAAGVPLSHTQDDMDTLRERVAIDLFVDDLVCSL</sequence>
<feature type="compositionally biased region" description="Polar residues" evidence="5">
    <location>
        <begin position="384"/>
        <end position="399"/>
    </location>
</feature>
<dbReference type="PROSITE" id="PS50600">
    <property type="entry name" value="ULP_PROTEASE"/>
    <property type="match status" value="1"/>
</dbReference>
<dbReference type="PANTHER" id="PTHR12606">
    <property type="entry name" value="SENTRIN/SUMO-SPECIFIC PROTEASE"/>
    <property type="match status" value="1"/>
</dbReference>
<keyword evidence="3" id="KW-0378">Hydrolase</keyword>
<dbReference type="Gene3D" id="3.40.395.10">
    <property type="entry name" value="Adenoviral Proteinase, Chain A"/>
    <property type="match status" value="1"/>
</dbReference>
<evidence type="ECO:0000256" key="2">
    <source>
        <dbReference type="ARBA" id="ARBA00022670"/>
    </source>
</evidence>
<dbReference type="Pfam" id="PF02902">
    <property type="entry name" value="Peptidase_C48"/>
    <property type="match status" value="1"/>
</dbReference>
<feature type="region of interest" description="Disordered" evidence="5">
    <location>
        <begin position="343"/>
        <end position="401"/>
    </location>
</feature>
<keyword evidence="2" id="KW-0645">Protease</keyword>
<dbReference type="GO" id="GO:0005634">
    <property type="term" value="C:nucleus"/>
    <property type="evidence" value="ECO:0007669"/>
    <property type="project" value="TreeGrafter"/>
</dbReference>
<feature type="compositionally biased region" description="Low complexity" evidence="5">
    <location>
        <begin position="731"/>
        <end position="748"/>
    </location>
</feature>
<evidence type="ECO:0000256" key="1">
    <source>
        <dbReference type="ARBA" id="ARBA00005234"/>
    </source>
</evidence>
<dbReference type="EMBL" id="KV918896">
    <property type="protein sequence ID" value="OSX75657.1"/>
    <property type="molecule type" value="Genomic_DNA"/>
</dbReference>
<comment type="similarity">
    <text evidence="1">Belongs to the peptidase C48 family.</text>
</comment>
<dbReference type="PANTHER" id="PTHR12606:SF1">
    <property type="entry name" value="UBIQUITIN-LIKE-SPECIFIC PROTEASE 1A"/>
    <property type="match status" value="1"/>
</dbReference>
<name>A0A1X6P479_PORUM</name>
<feature type="region of interest" description="Disordered" evidence="5">
    <location>
        <begin position="728"/>
        <end position="767"/>
    </location>
</feature>
<evidence type="ECO:0000313" key="7">
    <source>
        <dbReference type="EMBL" id="OSX75657.1"/>
    </source>
</evidence>
<proteinExistence type="inferred from homology"/>
<evidence type="ECO:0000256" key="3">
    <source>
        <dbReference type="ARBA" id="ARBA00022801"/>
    </source>
</evidence>
<keyword evidence="4" id="KW-0788">Thiol protease</keyword>
<feature type="compositionally biased region" description="Basic and acidic residues" evidence="5">
    <location>
        <begin position="756"/>
        <end position="767"/>
    </location>
</feature>
<dbReference type="GO" id="GO:0016929">
    <property type="term" value="F:deSUMOylase activity"/>
    <property type="evidence" value="ECO:0007669"/>
    <property type="project" value="TreeGrafter"/>
</dbReference>
<dbReference type="GO" id="GO:0016926">
    <property type="term" value="P:protein desumoylation"/>
    <property type="evidence" value="ECO:0007669"/>
    <property type="project" value="TreeGrafter"/>
</dbReference>
<dbReference type="SUPFAM" id="SSF54001">
    <property type="entry name" value="Cysteine proteinases"/>
    <property type="match status" value="1"/>
</dbReference>
<feature type="domain" description="Ubiquitin-like protease family profile" evidence="6">
    <location>
        <begin position="1313"/>
        <end position="1503"/>
    </location>
</feature>
<gene>
    <name evidence="7" type="ORF">BU14_0228s0006</name>
</gene>
<dbReference type="GO" id="GO:0006508">
    <property type="term" value="P:proteolysis"/>
    <property type="evidence" value="ECO:0007669"/>
    <property type="project" value="UniProtKB-KW"/>
</dbReference>
<evidence type="ECO:0000313" key="8">
    <source>
        <dbReference type="Proteomes" id="UP000218209"/>
    </source>
</evidence>
<organism evidence="7 8">
    <name type="scientific">Porphyra umbilicalis</name>
    <name type="common">Purple laver</name>
    <name type="synonym">Red alga</name>
    <dbReference type="NCBI Taxonomy" id="2786"/>
    <lineage>
        <taxon>Eukaryota</taxon>
        <taxon>Rhodophyta</taxon>
        <taxon>Bangiophyceae</taxon>
        <taxon>Bangiales</taxon>
        <taxon>Bangiaceae</taxon>
        <taxon>Porphyra</taxon>
    </lineage>
</organism>
<accession>A0A1X6P479</accession>
<dbReference type="Proteomes" id="UP000218209">
    <property type="component" value="Unassembled WGS sequence"/>
</dbReference>
<evidence type="ECO:0000256" key="4">
    <source>
        <dbReference type="ARBA" id="ARBA00022807"/>
    </source>
</evidence>
<dbReference type="OrthoDB" id="1939479at2759"/>
<keyword evidence="8" id="KW-1185">Reference proteome</keyword>